<dbReference type="EMBL" id="CP044331">
    <property type="protein sequence ID" value="QGM98319.1"/>
    <property type="molecule type" value="Genomic_DNA"/>
</dbReference>
<reference evidence="2 3" key="1">
    <citation type="submission" date="2019-09" db="EMBL/GenBank/DDBJ databases">
        <title>Isolation and complete genome sequencing of Methylocystis species.</title>
        <authorList>
            <person name="Rumah B.L."/>
            <person name="Stead C.E."/>
            <person name="Stevens B.C."/>
            <person name="Minton N.P."/>
            <person name="Grosse-Honebrink A."/>
            <person name="Zhang Y."/>
        </authorList>
    </citation>
    <scope>NUCLEOTIDE SEQUENCE [LARGE SCALE GENOMIC DNA]</scope>
    <source>
        <strain evidence="2 3">BRCS2</strain>
    </source>
</reference>
<evidence type="ECO:0000313" key="3">
    <source>
        <dbReference type="Proteomes" id="UP000422569"/>
    </source>
</evidence>
<dbReference type="RefSeq" id="WP_016917921.1">
    <property type="nucleotide sequence ID" value="NZ_CP044331.1"/>
</dbReference>
<keyword evidence="3" id="KW-1185">Reference proteome</keyword>
<protein>
    <recommendedName>
        <fullName evidence="4">3',5'-cyclic-nucleotide phosphodiesterase</fullName>
    </recommendedName>
</protein>
<evidence type="ECO:0008006" key="4">
    <source>
        <dbReference type="Google" id="ProtNLM"/>
    </source>
</evidence>
<dbReference type="KEGG" id="mpar:F7D14_13090"/>
<sequence length="70" mass="7794">MRKSLPLTAVLSALLVGSAFAQGTPEQRRACKDDAYKYCPYDVPNPQKTEACLRKYMQALSAGCRAQFHK</sequence>
<feature type="chain" id="PRO_5025504366" description="3',5'-cyclic-nucleotide phosphodiesterase" evidence="1">
    <location>
        <begin position="22"/>
        <end position="70"/>
    </location>
</feature>
<accession>A0A6B8M9Q3</accession>
<evidence type="ECO:0000313" key="2">
    <source>
        <dbReference type="EMBL" id="QGM98319.1"/>
    </source>
</evidence>
<evidence type="ECO:0000256" key="1">
    <source>
        <dbReference type="SAM" id="SignalP"/>
    </source>
</evidence>
<dbReference type="AlphaFoldDB" id="A0A6B8M9Q3"/>
<name>A0A6B8M9Q3_9HYPH</name>
<gene>
    <name evidence="2" type="ORF">F7D14_13090</name>
</gene>
<proteinExistence type="predicted"/>
<organism evidence="2 3">
    <name type="scientific">Methylocystis parvus</name>
    <dbReference type="NCBI Taxonomy" id="134"/>
    <lineage>
        <taxon>Bacteria</taxon>
        <taxon>Pseudomonadati</taxon>
        <taxon>Pseudomonadota</taxon>
        <taxon>Alphaproteobacteria</taxon>
        <taxon>Hyphomicrobiales</taxon>
        <taxon>Methylocystaceae</taxon>
        <taxon>Methylocystis</taxon>
    </lineage>
</organism>
<keyword evidence="1" id="KW-0732">Signal</keyword>
<dbReference type="Proteomes" id="UP000422569">
    <property type="component" value="Chromosome"/>
</dbReference>
<feature type="signal peptide" evidence="1">
    <location>
        <begin position="1"/>
        <end position="21"/>
    </location>
</feature>